<name>D6BHP6_9FUSO</name>
<dbReference type="HOGENOM" id="CLU_3403706_0_0_0"/>
<dbReference type="EMBL" id="ACDS02000003">
    <property type="protein sequence ID" value="EFD81693.1"/>
    <property type="molecule type" value="Genomic_DNA"/>
</dbReference>
<reference evidence="2" key="1">
    <citation type="submission" date="2009-02" db="EMBL/GenBank/DDBJ databases">
        <title>The Genome Sequence of Shigella sp. D9.</title>
        <authorList>
            <consortium name="The Broad Institute Genome Sequencing Platform"/>
            <person name="Ward D."/>
            <person name="Young S.K."/>
            <person name="Kodira C.D."/>
            <person name="Zeng Q."/>
            <person name="Koehrsen M."/>
            <person name="Alvarado L."/>
            <person name="Berlin A."/>
            <person name="Borenstein D."/>
            <person name="Chen Z."/>
            <person name="Engels R."/>
            <person name="Freedman E."/>
            <person name="Gellesch M."/>
            <person name="Goldberg J."/>
            <person name="Griggs A."/>
            <person name="Gujja S."/>
            <person name="Heiman D."/>
            <person name="Hepburn T."/>
            <person name="Howarth C."/>
            <person name="Jen D."/>
            <person name="Larson L."/>
            <person name="Lewis B."/>
            <person name="Mehta T."/>
            <person name="Park D."/>
            <person name="Pearson M."/>
            <person name="Roberts A."/>
            <person name="Saif S."/>
            <person name="Shea T."/>
            <person name="Shenoy N."/>
            <person name="Sisk P."/>
            <person name="Stolte C."/>
            <person name="Sykes S."/>
            <person name="Walk T."/>
            <person name="White J."/>
            <person name="Yandava C."/>
            <person name="Allen-Vercoe E."/>
            <person name="Strauss J."/>
            <person name="Sibley C."/>
            <person name="White A."/>
            <person name="Ambrose C."/>
            <person name="Lander E."/>
            <person name="Nusbaum C."/>
            <person name="Galagan J."/>
            <person name="Birren B."/>
        </authorList>
    </citation>
    <scope>NUCLEOTIDE SEQUENCE [LARGE SCALE GENOMIC DNA]</scope>
    <source>
        <strain evidence="2">D11</strain>
    </source>
</reference>
<comment type="caution">
    <text evidence="1">The sequence shown here is derived from an EMBL/GenBank/DDBJ whole genome shotgun (WGS) entry which is preliminary data.</text>
</comment>
<evidence type="ECO:0000313" key="2">
    <source>
        <dbReference type="Proteomes" id="UP000004650"/>
    </source>
</evidence>
<dbReference type="AlphaFoldDB" id="D6BHP6"/>
<evidence type="ECO:0000313" key="1">
    <source>
        <dbReference type="EMBL" id="EFD81693.1"/>
    </source>
</evidence>
<gene>
    <name evidence="1" type="ORF">PSAG_01729</name>
</gene>
<proteinExistence type="predicted"/>
<accession>D6BHP6</accession>
<sequence>MNIKSKNGSITIVNLWIKYDVGPNNKLTEV</sequence>
<protein>
    <submittedName>
        <fullName evidence="1">Uncharacterized protein</fullName>
    </submittedName>
</protein>
<organism evidence="1 2">
    <name type="scientific">Fusobacterium animalis D11</name>
    <dbReference type="NCBI Taxonomy" id="556264"/>
    <lineage>
        <taxon>Bacteria</taxon>
        <taxon>Fusobacteriati</taxon>
        <taxon>Fusobacteriota</taxon>
        <taxon>Fusobacteriia</taxon>
        <taxon>Fusobacteriales</taxon>
        <taxon>Fusobacteriaceae</taxon>
        <taxon>Fusobacterium</taxon>
    </lineage>
</organism>
<dbReference type="Proteomes" id="UP000004650">
    <property type="component" value="Unassembled WGS sequence"/>
</dbReference>
<reference evidence="1 2" key="2">
    <citation type="submission" date="2013-10" db="EMBL/GenBank/DDBJ databases">
        <title>The Genome Sequence of Fusobacterium nucleatum subsp. animalis D11.</title>
        <authorList>
            <consortium name="The Broad Institute Genomics Platform"/>
            <person name="Earl A."/>
            <person name="Ward D."/>
            <person name="Feldgarden M."/>
            <person name="Gevers D."/>
            <person name="Kostic A."/>
            <person name="Garrett W."/>
            <person name="Young S.K."/>
            <person name="Zeng Q."/>
            <person name="Gargeya S."/>
            <person name="Fitzgerald M."/>
            <person name="Abouelleil A."/>
            <person name="Alvarado L."/>
            <person name="Berlin A.M."/>
            <person name="Chapman S.B."/>
            <person name="Gainer-Dewar J."/>
            <person name="Goldberg J."/>
            <person name="Gnerre S."/>
            <person name="Griggs A."/>
            <person name="Gujja S."/>
            <person name="Hansen M."/>
            <person name="Howarth C."/>
            <person name="Imamovic A."/>
            <person name="Ireland A."/>
            <person name="Larimer J."/>
            <person name="McCowan C."/>
            <person name="Murphy C."/>
            <person name="Pearson M."/>
            <person name="Poon T.W."/>
            <person name="Priest M."/>
            <person name="Roberts A."/>
            <person name="Saif S."/>
            <person name="Shea T."/>
            <person name="Sykes S."/>
            <person name="Wortman J."/>
            <person name="Nusbaum C."/>
            <person name="Birren B."/>
        </authorList>
    </citation>
    <scope>NUCLEOTIDE SEQUENCE [LARGE SCALE GENOMIC DNA]</scope>
    <source>
        <strain evidence="1 2">D11</strain>
    </source>
</reference>